<dbReference type="Proteomes" id="UP000095284">
    <property type="component" value="Unplaced"/>
</dbReference>
<evidence type="ECO:0000313" key="11">
    <source>
        <dbReference type="EMBL" id="CAD5234133.1"/>
    </source>
</evidence>
<dbReference type="AlphaFoldDB" id="A0A1I7SLR8"/>
<gene>
    <name evidence="11" type="ORF">BXYJ_LOCUS14224</name>
</gene>
<evidence type="ECO:0000256" key="8">
    <source>
        <dbReference type="ARBA" id="ARBA00023034"/>
    </source>
</evidence>
<dbReference type="EMBL" id="CAJFCV020000006">
    <property type="protein sequence ID" value="CAG9129714.1"/>
    <property type="molecule type" value="Genomic_DNA"/>
</dbReference>
<dbReference type="OrthoDB" id="5957813at2759"/>
<dbReference type="Proteomes" id="UP000582659">
    <property type="component" value="Unassembled WGS sequence"/>
</dbReference>
<dbReference type="Proteomes" id="UP000659654">
    <property type="component" value="Unassembled WGS sequence"/>
</dbReference>
<keyword evidence="5 10" id="KW-0812">Transmembrane</keyword>
<evidence type="ECO:0000313" key="14">
    <source>
        <dbReference type="WBParaSite" id="BXY_1400100.1"/>
    </source>
</evidence>
<sequence length="342" mass="40434">MRVPRNWRKVFQTLFNWKVRVYRYNFPVIPLVIVGTIFLNLIGFTDFFFERNFNSGFRWANVDVRRKVVDELTGHNLSSEGYINDLSTFKLHSSQFKCDYNKTSLLIIIKSAPDRIDRRNAYRRTLLKVKTYQKWRVRTIFVLGLEGNKVNRVVSEAKAFGDIVVGDFLDHYFNNTYKLVYSIKTAREYCDETPYLISLDDDYMISIPNIINYLSKHTKNEQLYAGWRIDSSPFRLRFQRFSVSLKEYPYSLYPPYITGGMVIFTPQAVKEFYAAIKYLRFFKFDDVYAGIIAYFLGYSPQMLATTPVSREYNDFGDKLGEHGYSVKEIEEMMMFVNKDVQK</sequence>
<dbReference type="Gene3D" id="3.90.550.50">
    <property type="match status" value="1"/>
</dbReference>
<keyword evidence="3 10" id="KW-0328">Glycosyltransferase</keyword>
<evidence type="ECO:0000256" key="2">
    <source>
        <dbReference type="ARBA" id="ARBA00008661"/>
    </source>
</evidence>
<evidence type="ECO:0000256" key="1">
    <source>
        <dbReference type="ARBA" id="ARBA00004323"/>
    </source>
</evidence>
<comment type="subcellular location">
    <subcellularLocation>
        <location evidence="1 10">Golgi apparatus membrane</location>
        <topology evidence="1 10">Single-pass type II membrane protein</topology>
    </subcellularLocation>
</comment>
<dbReference type="PANTHER" id="PTHR11214:SF349">
    <property type="entry name" value="BETA-1,3-GALACTOSYLTRANSFERASE BRN"/>
    <property type="match status" value="1"/>
</dbReference>
<dbReference type="GO" id="GO:0000139">
    <property type="term" value="C:Golgi membrane"/>
    <property type="evidence" value="ECO:0007669"/>
    <property type="project" value="UniProtKB-SubCell"/>
</dbReference>
<protein>
    <recommendedName>
        <fullName evidence="10">Hexosyltransferase</fullName>
        <ecNumber evidence="10">2.4.1.-</ecNumber>
    </recommendedName>
</protein>
<dbReference type="EC" id="2.4.1.-" evidence="10"/>
<name>A0A1I7SLR8_BURXY</name>
<proteinExistence type="inferred from homology"/>
<evidence type="ECO:0000256" key="10">
    <source>
        <dbReference type="RuleBase" id="RU363063"/>
    </source>
</evidence>
<reference evidence="14" key="1">
    <citation type="submission" date="2016-11" db="UniProtKB">
        <authorList>
            <consortium name="WormBaseParasite"/>
        </authorList>
    </citation>
    <scope>IDENTIFICATION</scope>
</reference>
<keyword evidence="7 10" id="KW-1133">Transmembrane helix</keyword>
<evidence type="ECO:0000256" key="5">
    <source>
        <dbReference type="ARBA" id="ARBA00022692"/>
    </source>
</evidence>
<evidence type="ECO:0000313" key="13">
    <source>
        <dbReference type="Proteomes" id="UP000659654"/>
    </source>
</evidence>
<feature type="transmembrane region" description="Helical" evidence="10">
    <location>
        <begin position="21"/>
        <end position="44"/>
    </location>
</feature>
<evidence type="ECO:0000256" key="4">
    <source>
        <dbReference type="ARBA" id="ARBA00022679"/>
    </source>
</evidence>
<keyword evidence="13" id="KW-1185">Reference proteome</keyword>
<evidence type="ECO:0000313" key="12">
    <source>
        <dbReference type="Proteomes" id="UP000095284"/>
    </source>
</evidence>
<organism evidence="12 14">
    <name type="scientific">Bursaphelenchus xylophilus</name>
    <name type="common">Pinewood nematode worm</name>
    <name type="synonym">Aphelenchoides xylophilus</name>
    <dbReference type="NCBI Taxonomy" id="6326"/>
    <lineage>
        <taxon>Eukaryota</taxon>
        <taxon>Metazoa</taxon>
        <taxon>Ecdysozoa</taxon>
        <taxon>Nematoda</taxon>
        <taxon>Chromadorea</taxon>
        <taxon>Rhabditida</taxon>
        <taxon>Tylenchina</taxon>
        <taxon>Tylenchomorpha</taxon>
        <taxon>Aphelenchoidea</taxon>
        <taxon>Aphelenchoididae</taxon>
        <taxon>Bursaphelenchus</taxon>
    </lineage>
</organism>
<keyword evidence="9 10" id="KW-0472">Membrane</keyword>
<dbReference type="Pfam" id="PF01762">
    <property type="entry name" value="Galactosyl_T"/>
    <property type="match status" value="1"/>
</dbReference>
<evidence type="ECO:0000256" key="9">
    <source>
        <dbReference type="ARBA" id="ARBA00023136"/>
    </source>
</evidence>
<keyword evidence="4" id="KW-0808">Transferase</keyword>
<keyword evidence="8 10" id="KW-0333">Golgi apparatus</keyword>
<dbReference type="GO" id="GO:0016758">
    <property type="term" value="F:hexosyltransferase activity"/>
    <property type="evidence" value="ECO:0007669"/>
    <property type="project" value="InterPro"/>
</dbReference>
<dbReference type="EMBL" id="CAJFDI010000006">
    <property type="protein sequence ID" value="CAD5234133.1"/>
    <property type="molecule type" value="Genomic_DNA"/>
</dbReference>
<evidence type="ECO:0000256" key="7">
    <source>
        <dbReference type="ARBA" id="ARBA00022989"/>
    </source>
</evidence>
<keyword evidence="6 10" id="KW-0735">Signal-anchor</keyword>
<dbReference type="SMR" id="A0A1I7SLR8"/>
<dbReference type="WBParaSite" id="BXY_1400100.1">
    <property type="protein sequence ID" value="BXY_1400100.1"/>
    <property type="gene ID" value="BXY_1400100"/>
</dbReference>
<evidence type="ECO:0000256" key="3">
    <source>
        <dbReference type="ARBA" id="ARBA00022676"/>
    </source>
</evidence>
<dbReference type="InterPro" id="IPR002659">
    <property type="entry name" value="Glyco_trans_31"/>
</dbReference>
<dbReference type="GO" id="GO:0008194">
    <property type="term" value="F:UDP-glycosyltransferase activity"/>
    <property type="evidence" value="ECO:0007669"/>
    <property type="project" value="TreeGrafter"/>
</dbReference>
<dbReference type="eggNOG" id="KOG2287">
    <property type="taxonomic scope" value="Eukaryota"/>
</dbReference>
<reference evidence="11" key="2">
    <citation type="submission" date="2020-09" db="EMBL/GenBank/DDBJ databases">
        <authorList>
            <person name="Kikuchi T."/>
        </authorList>
    </citation>
    <scope>NUCLEOTIDE SEQUENCE</scope>
    <source>
        <strain evidence="11">Ka4C1</strain>
    </source>
</reference>
<dbReference type="PANTHER" id="PTHR11214">
    <property type="entry name" value="BETA-1,3-N-ACETYLGLUCOSAMINYLTRANSFERASE"/>
    <property type="match status" value="1"/>
</dbReference>
<dbReference type="GO" id="GO:0006493">
    <property type="term" value="P:protein O-linked glycosylation"/>
    <property type="evidence" value="ECO:0007669"/>
    <property type="project" value="TreeGrafter"/>
</dbReference>
<accession>A0A1I7SLR8</accession>
<comment type="similarity">
    <text evidence="2 10">Belongs to the glycosyltransferase 31 family.</text>
</comment>
<evidence type="ECO:0000256" key="6">
    <source>
        <dbReference type="ARBA" id="ARBA00022968"/>
    </source>
</evidence>